<evidence type="ECO:0000313" key="1">
    <source>
        <dbReference type="EMBL" id="PRQ06270.1"/>
    </source>
</evidence>
<organism evidence="1 2">
    <name type="scientific">Enhygromyxa salina</name>
    <dbReference type="NCBI Taxonomy" id="215803"/>
    <lineage>
        <taxon>Bacteria</taxon>
        <taxon>Pseudomonadati</taxon>
        <taxon>Myxococcota</taxon>
        <taxon>Polyangia</taxon>
        <taxon>Nannocystales</taxon>
        <taxon>Nannocystaceae</taxon>
        <taxon>Enhygromyxa</taxon>
    </lineage>
</organism>
<dbReference type="NCBIfam" id="TIGR02165">
    <property type="entry name" value="cas5_6_GSU0054"/>
    <property type="match status" value="1"/>
</dbReference>
<comment type="caution">
    <text evidence="1">The sequence shown here is derived from an EMBL/GenBank/DDBJ whole genome shotgun (WGS) entry which is preliminary data.</text>
</comment>
<dbReference type="RefSeq" id="WP_106091001.1">
    <property type="nucleotide sequence ID" value="NZ_PVNL01000078.1"/>
</dbReference>
<reference evidence="1 2" key="1">
    <citation type="submission" date="2018-03" db="EMBL/GenBank/DDBJ databases">
        <title>Draft Genome Sequences of the Obligatory Marine Myxobacteria Enhygromyxa salina SWB007.</title>
        <authorList>
            <person name="Poehlein A."/>
            <person name="Moghaddam J.A."/>
            <person name="Harms H."/>
            <person name="Alanjari M."/>
            <person name="Koenig G.M."/>
            <person name="Daniel R."/>
            <person name="Schaeberle T.F."/>
        </authorList>
    </citation>
    <scope>NUCLEOTIDE SEQUENCE [LARGE SCALE GENOMIC DNA]</scope>
    <source>
        <strain evidence="1 2">SWB007</strain>
    </source>
</reference>
<dbReference type="OrthoDB" id="9787885at2"/>
<evidence type="ECO:0000313" key="2">
    <source>
        <dbReference type="Proteomes" id="UP000238823"/>
    </source>
</evidence>
<dbReference type="Pfam" id="PF09609">
    <property type="entry name" value="Cas_GSU0054"/>
    <property type="match status" value="2"/>
</dbReference>
<dbReference type="AlphaFoldDB" id="A0A2S9YMF5"/>
<sequence>MSKPSILSLRLELLTGRYVASEFNNRNRVEWPPHPARVFSALVAAHYEAGCPEHGASALRWLEQLPPPQLTFSEASERDVKITFVPVNDKAISDAKQVDNAWAAVFAASNDKQRAKAEKRLSVAFDKVAAPLESLGKNFHEVAAHVLPSSRTKQPRTFPTAIPEDPLVHLTWEATPPPEVQSGLDAIARALVRIGHSSSFVAARWVCEAPAPTWVPDKAGPETLRWVGPGQLAALDALHDAAPFSEQRVMPYSIARYRPARPLVAVASTCFSSRLIVLRKVEGPRLPITATEPVADGIRRALMSHASEPTPPLISGHAPSGGPLLSDHLAIAPLPYVGGAHSRGDLLGVALISPIALTNADLSPLYAAIARWEAASFPESEVPRSTLTLGTLGRWVLERSTDLQSLYNLRETTWTRASRVWASVTPVVLDRHPGSWTKKPELAHARACDVITAACRRIGLSAPTEIEVGFAPFFNGSVDARNYRRRTAAADRRPLFHTRLHFAEPVMGPILLGAGRYRGLGLLRPRNDRDD</sequence>
<dbReference type="Proteomes" id="UP000238823">
    <property type="component" value="Unassembled WGS sequence"/>
</dbReference>
<proteinExistence type="predicted"/>
<accession>A0A2S9YMF5</accession>
<protein>
    <submittedName>
        <fullName evidence="1">CRISPR-associated protein, family</fullName>
    </submittedName>
</protein>
<name>A0A2S9YMF5_9BACT</name>
<dbReference type="EMBL" id="PVNL01000078">
    <property type="protein sequence ID" value="PRQ06270.1"/>
    <property type="molecule type" value="Genomic_DNA"/>
</dbReference>
<gene>
    <name evidence="1" type="ORF">ENSA7_40470</name>
</gene>
<dbReference type="InterPro" id="IPR019089">
    <property type="entry name" value="Cas_GSU0054"/>
</dbReference>